<reference evidence="2" key="1">
    <citation type="submission" date="2022-01" db="EMBL/GenBank/DDBJ databases">
        <authorList>
            <person name="Braso-Vives M."/>
        </authorList>
    </citation>
    <scope>NUCLEOTIDE SEQUENCE</scope>
</reference>
<dbReference type="Proteomes" id="UP000838412">
    <property type="component" value="Chromosome 13"/>
</dbReference>
<dbReference type="EMBL" id="OV696698">
    <property type="protein sequence ID" value="CAH1243040.1"/>
    <property type="molecule type" value="Genomic_DNA"/>
</dbReference>
<evidence type="ECO:0000313" key="2">
    <source>
        <dbReference type="EMBL" id="CAH1243040.1"/>
    </source>
</evidence>
<evidence type="ECO:0000313" key="3">
    <source>
        <dbReference type="Proteomes" id="UP000838412"/>
    </source>
</evidence>
<feature type="compositionally biased region" description="Polar residues" evidence="1">
    <location>
        <begin position="133"/>
        <end position="143"/>
    </location>
</feature>
<name>A0A8J9YWP1_BRALA</name>
<feature type="region of interest" description="Disordered" evidence="1">
    <location>
        <begin position="130"/>
        <end position="192"/>
    </location>
</feature>
<dbReference type="OrthoDB" id="5975019at2759"/>
<proteinExistence type="predicted"/>
<gene>
    <name evidence="2" type="primary">Hypp7021</name>
    <name evidence="2" type="ORF">BLAG_LOCUS6166</name>
</gene>
<accession>A0A8J9YWP1</accession>
<sequence length="192" mass="22263">MPLPKVYVDYLREPEKSKRPRKEGSTHLPKIPVVKLRKPPISTRKGIIDWADVATLRKELKDTVYHDDQQKRYRSDYIRTSQDFYRMQMDKLRKGNPKILDNMKVCCNVYLGTSTGSRKAIRDLVKVLRPETTDQTPVTQEPLTQPPASAPEEERGTEQEETEDEKQPDPEPETQPDPEPETTADDTKEEEE</sequence>
<organism evidence="2 3">
    <name type="scientific">Branchiostoma lanceolatum</name>
    <name type="common">Common lancelet</name>
    <name type="synonym">Amphioxus lanceolatum</name>
    <dbReference type="NCBI Taxonomy" id="7740"/>
    <lineage>
        <taxon>Eukaryota</taxon>
        <taxon>Metazoa</taxon>
        <taxon>Chordata</taxon>
        <taxon>Cephalochordata</taxon>
        <taxon>Leptocardii</taxon>
        <taxon>Amphioxiformes</taxon>
        <taxon>Branchiostomatidae</taxon>
        <taxon>Branchiostoma</taxon>
    </lineage>
</organism>
<protein>
    <submittedName>
        <fullName evidence="2">Hypp7021 protein</fullName>
    </submittedName>
</protein>
<evidence type="ECO:0000256" key="1">
    <source>
        <dbReference type="SAM" id="MobiDB-lite"/>
    </source>
</evidence>
<feature type="compositionally biased region" description="Acidic residues" evidence="1">
    <location>
        <begin position="159"/>
        <end position="192"/>
    </location>
</feature>
<dbReference type="AlphaFoldDB" id="A0A8J9YWP1"/>
<keyword evidence="3" id="KW-1185">Reference proteome</keyword>